<keyword evidence="1" id="KW-0812">Transmembrane</keyword>
<dbReference type="SUPFAM" id="SSF53448">
    <property type="entry name" value="Nucleotide-diphospho-sugar transferases"/>
    <property type="match status" value="1"/>
</dbReference>
<organism evidence="3 4">
    <name type="scientific">Candidatus Edwardsbacteria bacterium GWF2_54_11</name>
    <dbReference type="NCBI Taxonomy" id="1817851"/>
    <lineage>
        <taxon>Bacteria</taxon>
        <taxon>Candidatus Edwardsiibacteriota</taxon>
    </lineage>
</organism>
<dbReference type="InterPro" id="IPR029044">
    <property type="entry name" value="Nucleotide-diphossugar_trans"/>
</dbReference>
<gene>
    <name evidence="3" type="ORF">A2024_05260</name>
</gene>
<sequence>MIDGNSVDNTKEVAGNCLKNNLLAKNLKHWEIIDNPHKTAPYGMNIGINKAKGDYILILSGHSLIAPDYLTQCIKTIKDKDADNVGGPAIPIDLKNDSIARAISMAHLSPFGLGGGAFRLGDFEGYVDTVYLGFYKKETFARYGLYDARLTRNQDIELNSRIRRGIKFISNFKFQNSEIERESNLGVSAALCEEKEPGFPIGSGMTGGCGIKSEKTEKESNLRKSAQSADREAPGKIYLTPKIKSYYYCRNTLSGLWSQNFKNGQWVVYTKYIAPYALSLRHFIPLIFVSTILLLIMASLISLKSSTGSTGFSGPTPPYPPRSGEGLVNGFGPIALLLLALVLGAYFGAMLYFVGRAGRSVQRTAYSKQGAAKGGVVKTFETVGGPGETNKQPGGSEFVIRNSSFSFGSLLLLPIVFMTLHFSYGLGSLWGLISLPCWAARKKR</sequence>
<evidence type="ECO:0000256" key="1">
    <source>
        <dbReference type="SAM" id="Phobius"/>
    </source>
</evidence>
<keyword evidence="1" id="KW-1133">Transmembrane helix</keyword>
<dbReference type="Proteomes" id="UP000177230">
    <property type="component" value="Unassembled WGS sequence"/>
</dbReference>
<keyword evidence="1" id="KW-0472">Membrane</keyword>
<evidence type="ECO:0000259" key="2">
    <source>
        <dbReference type="Pfam" id="PF00535"/>
    </source>
</evidence>
<dbReference type="InterPro" id="IPR001173">
    <property type="entry name" value="Glyco_trans_2-like"/>
</dbReference>
<accession>A0A1F5RGE4</accession>
<dbReference type="EMBL" id="MFFM01000019">
    <property type="protein sequence ID" value="OGF13394.1"/>
    <property type="molecule type" value="Genomic_DNA"/>
</dbReference>
<dbReference type="AlphaFoldDB" id="A0A1F5RGE4"/>
<feature type="domain" description="Glycosyltransferase 2-like" evidence="2">
    <location>
        <begin position="2"/>
        <end position="108"/>
    </location>
</feature>
<evidence type="ECO:0000313" key="3">
    <source>
        <dbReference type="EMBL" id="OGF13394.1"/>
    </source>
</evidence>
<comment type="caution">
    <text evidence="3">The sequence shown here is derived from an EMBL/GenBank/DDBJ whole genome shotgun (WGS) entry which is preliminary data.</text>
</comment>
<feature type="transmembrane region" description="Helical" evidence="1">
    <location>
        <begin position="283"/>
        <end position="303"/>
    </location>
</feature>
<protein>
    <recommendedName>
        <fullName evidence="2">Glycosyltransferase 2-like domain-containing protein</fullName>
    </recommendedName>
</protein>
<evidence type="ECO:0000313" key="4">
    <source>
        <dbReference type="Proteomes" id="UP000177230"/>
    </source>
</evidence>
<proteinExistence type="predicted"/>
<feature type="transmembrane region" description="Helical" evidence="1">
    <location>
        <begin position="422"/>
        <end position="440"/>
    </location>
</feature>
<dbReference type="Gene3D" id="3.90.550.10">
    <property type="entry name" value="Spore Coat Polysaccharide Biosynthesis Protein SpsA, Chain A"/>
    <property type="match status" value="1"/>
</dbReference>
<feature type="transmembrane region" description="Helical" evidence="1">
    <location>
        <begin position="331"/>
        <end position="354"/>
    </location>
</feature>
<name>A0A1F5RGE4_9BACT</name>
<reference evidence="3 4" key="1">
    <citation type="journal article" date="2016" name="Nat. Commun.">
        <title>Thousands of microbial genomes shed light on interconnected biogeochemical processes in an aquifer system.</title>
        <authorList>
            <person name="Anantharaman K."/>
            <person name="Brown C.T."/>
            <person name="Hug L.A."/>
            <person name="Sharon I."/>
            <person name="Castelle C.J."/>
            <person name="Probst A.J."/>
            <person name="Thomas B.C."/>
            <person name="Singh A."/>
            <person name="Wilkins M.J."/>
            <person name="Karaoz U."/>
            <person name="Brodie E.L."/>
            <person name="Williams K.H."/>
            <person name="Hubbard S.S."/>
            <person name="Banfield J.F."/>
        </authorList>
    </citation>
    <scope>NUCLEOTIDE SEQUENCE [LARGE SCALE GENOMIC DNA]</scope>
</reference>
<dbReference type="Pfam" id="PF00535">
    <property type="entry name" value="Glycos_transf_2"/>
    <property type="match status" value="1"/>
</dbReference>